<evidence type="ECO:0000313" key="2">
    <source>
        <dbReference type="Proteomes" id="UP000193144"/>
    </source>
</evidence>
<protein>
    <submittedName>
        <fullName evidence="1">Uncharacterized protein</fullName>
    </submittedName>
</protein>
<reference evidence="1 2" key="1">
    <citation type="submission" date="2016-07" db="EMBL/GenBank/DDBJ databases">
        <title>Pervasive Adenine N6-methylation of Active Genes in Fungi.</title>
        <authorList>
            <consortium name="DOE Joint Genome Institute"/>
            <person name="Mondo S.J."/>
            <person name="Dannebaum R.O."/>
            <person name="Kuo R.C."/>
            <person name="Labutti K."/>
            <person name="Haridas S."/>
            <person name="Kuo A."/>
            <person name="Salamov A."/>
            <person name="Ahrendt S.R."/>
            <person name="Lipzen A."/>
            <person name="Sullivan W."/>
            <person name="Andreopoulos W.B."/>
            <person name="Clum A."/>
            <person name="Lindquist E."/>
            <person name="Daum C."/>
            <person name="Ramamoorthy G.K."/>
            <person name="Gryganskyi A."/>
            <person name="Culley D."/>
            <person name="Magnuson J.K."/>
            <person name="James T.Y."/>
            <person name="O'Malley M.A."/>
            <person name="Stajich J.E."/>
            <person name="Spatafora J.W."/>
            <person name="Visel A."/>
            <person name="Grigoriev I.V."/>
        </authorList>
    </citation>
    <scope>NUCLEOTIDE SEQUENCE [LARGE SCALE GENOMIC DNA]</scope>
    <source>
        <strain evidence="1 2">CBS 115471</strain>
    </source>
</reference>
<evidence type="ECO:0000313" key="1">
    <source>
        <dbReference type="EMBL" id="ORY02360.1"/>
    </source>
</evidence>
<organism evidence="1 2">
    <name type="scientific">Clohesyomyces aquaticus</name>
    <dbReference type="NCBI Taxonomy" id="1231657"/>
    <lineage>
        <taxon>Eukaryota</taxon>
        <taxon>Fungi</taxon>
        <taxon>Dikarya</taxon>
        <taxon>Ascomycota</taxon>
        <taxon>Pezizomycotina</taxon>
        <taxon>Dothideomycetes</taxon>
        <taxon>Pleosporomycetidae</taxon>
        <taxon>Pleosporales</taxon>
        <taxon>Lindgomycetaceae</taxon>
        <taxon>Clohesyomyces</taxon>
    </lineage>
</organism>
<sequence>MFKSMPLYYILYPLRVGSACTFIEIPTWTLILICRPALEYRVASSTVPIPSVSMLLSALWTHCASIQKIIICDKFVAATWCLINTLNGKILHASLLDAIVDGIVIIFRVQGAGLANRFGVLCGGNGLVGMLLWRFMNLLWRGRLVWLRRLS</sequence>
<dbReference type="EMBL" id="MCFA01000158">
    <property type="protein sequence ID" value="ORY02360.1"/>
    <property type="molecule type" value="Genomic_DNA"/>
</dbReference>
<gene>
    <name evidence="1" type="ORF">BCR34DRAFT_574186</name>
</gene>
<dbReference type="AlphaFoldDB" id="A0A1Y1YWF8"/>
<accession>A0A1Y1YWF8</accession>
<keyword evidence="2" id="KW-1185">Reference proteome</keyword>
<proteinExistence type="predicted"/>
<comment type="caution">
    <text evidence="1">The sequence shown here is derived from an EMBL/GenBank/DDBJ whole genome shotgun (WGS) entry which is preliminary data.</text>
</comment>
<dbReference type="Proteomes" id="UP000193144">
    <property type="component" value="Unassembled WGS sequence"/>
</dbReference>
<name>A0A1Y1YWF8_9PLEO</name>